<dbReference type="Pfam" id="PF01636">
    <property type="entry name" value="APH"/>
    <property type="match status" value="1"/>
</dbReference>
<dbReference type="Proteomes" id="UP000572635">
    <property type="component" value="Unassembled WGS sequence"/>
</dbReference>
<gene>
    <name evidence="2" type="ORF">HDA36_000206</name>
</gene>
<accession>A0A7W8VBH0</accession>
<dbReference type="InterPro" id="IPR002575">
    <property type="entry name" value="Aminoglycoside_PTrfase"/>
</dbReference>
<feature type="domain" description="Aminoglycoside phosphotransferase" evidence="1">
    <location>
        <begin position="99"/>
        <end position="154"/>
    </location>
</feature>
<dbReference type="GO" id="GO:0016301">
    <property type="term" value="F:kinase activity"/>
    <property type="evidence" value="ECO:0007669"/>
    <property type="project" value="UniProtKB-KW"/>
</dbReference>
<protein>
    <submittedName>
        <fullName evidence="2">Aminoglycoside phosphotransferase (APT) family kinase protein</fullName>
    </submittedName>
</protein>
<evidence type="ECO:0000313" key="3">
    <source>
        <dbReference type="Proteomes" id="UP000572635"/>
    </source>
</evidence>
<dbReference type="Gene3D" id="3.90.1200.10">
    <property type="match status" value="1"/>
</dbReference>
<proteinExistence type="predicted"/>
<comment type="caution">
    <text evidence="2">The sequence shown here is derived from an EMBL/GenBank/DDBJ whole genome shotgun (WGS) entry which is preliminary data.</text>
</comment>
<evidence type="ECO:0000259" key="1">
    <source>
        <dbReference type="Pfam" id="PF01636"/>
    </source>
</evidence>
<sequence length="249" mass="27523">MARVEFTGSRVVREAGAWTPTVHRLLRHLRSRGLTQVPEPFGIDQDRETVGYIGGAVGAYPLSRAVRSEKALAGSAALLRRLHDAGRDFEHRPEDVWMLPPRSPAETVCHADFAPYNCVFHGAVAVGVIDFDTAHPAPRTWDIAYALYRFAPLTAPGNHDGFGSLESQAGRARRFCDAYGLPAEDRRHLPELVCERLQGLVDLMLTRAAEGDEKFSKDIEDGYADLYRRDIDHVRANAGAIREGLAPLP</sequence>
<dbReference type="SUPFAM" id="SSF56112">
    <property type="entry name" value="Protein kinase-like (PK-like)"/>
    <property type="match status" value="1"/>
</dbReference>
<evidence type="ECO:0000313" key="2">
    <source>
        <dbReference type="EMBL" id="MBB5430122.1"/>
    </source>
</evidence>
<keyword evidence="2" id="KW-0808">Transferase</keyword>
<keyword evidence="2" id="KW-0418">Kinase</keyword>
<name>A0A7W8VBH0_9ACTN</name>
<keyword evidence="3" id="KW-1185">Reference proteome</keyword>
<dbReference type="EMBL" id="JACHDB010000001">
    <property type="protein sequence ID" value="MBB5430122.1"/>
    <property type="molecule type" value="Genomic_DNA"/>
</dbReference>
<dbReference type="RefSeq" id="WP_184387759.1">
    <property type="nucleotide sequence ID" value="NZ_BAAAJD010000024.1"/>
</dbReference>
<reference evidence="2 3" key="1">
    <citation type="submission" date="2020-08" db="EMBL/GenBank/DDBJ databases">
        <title>Sequencing the genomes of 1000 actinobacteria strains.</title>
        <authorList>
            <person name="Klenk H.-P."/>
        </authorList>
    </citation>
    <scope>NUCLEOTIDE SEQUENCE [LARGE SCALE GENOMIC DNA]</scope>
    <source>
        <strain evidence="2 3">DSM 44551</strain>
    </source>
</reference>
<dbReference type="InterPro" id="IPR011009">
    <property type="entry name" value="Kinase-like_dom_sf"/>
</dbReference>
<dbReference type="AlphaFoldDB" id="A0A7W8VBH0"/>
<organism evidence="2 3">
    <name type="scientific">Nocardiopsis composta</name>
    <dbReference type="NCBI Taxonomy" id="157465"/>
    <lineage>
        <taxon>Bacteria</taxon>
        <taxon>Bacillati</taxon>
        <taxon>Actinomycetota</taxon>
        <taxon>Actinomycetes</taxon>
        <taxon>Streptosporangiales</taxon>
        <taxon>Nocardiopsidaceae</taxon>
        <taxon>Nocardiopsis</taxon>
    </lineage>
</organism>